<evidence type="ECO:0000313" key="2">
    <source>
        <dbReference type="Proteomes" id="UP001139488"/>
    </source>
</evidence>
<evidence type="ECO:0000313" key="1">
    <source>
        <dbReference type="EMBL" id="MCJ2377672.1"/>
    </source>
</evidence>
<accession>A0A9X1WB42</accession>
<dbReference type="AlphaFoldDB" id="A0A9X1WB42"/>
<dbReference type="GO" id="GO:0016301">
    <property type="term" value="F:kinase activity"/>
    <property type="evidence" value="ECO:0007669"/>
    <property type="project" value="UniProtKB-KW"/>
</dbReference>
<proteinExistence type="predicted"/>
<organism evidence="1 2">
    <name type="scientific">Vibrio gelatinilyticus</name>
    <dbReference type="NCBI Taxonomy" id="2893468"/>
    <lineage>
        <taxon>Bacteria</taxon>
        <taxon>Pseudomonadati</taxon>
        <taxon>Pseudomonadota</taxon>
        <taxon>Gammaproteobacteria</taxon>
        <taxon>Vibrionales</taxon>
        <taxon>Vibrionaceae</taxon>
        <taxon>Vibrio</taxon>
    </lineage>
</organism>
<sequence>MNEKLSTSALAKRLKVDSKTLFTRLKHAGYLAWHDDSWLITDLGYRFGGEYVDSEKYGRFVVWPCNLIIDENLVAGGSLSATQIGERFSLAAKKVNLLLAELGWIQRSDTGWKATLAGVKAGGQQKIDKASEQHFVVWHHNITRNERLKQSVIEFQGSDAESHSTDKSFSSFKQKFSAKHRTLDGHYVKSKGELIIDNWLYMAGVAHAYERQLPIEEDMICDFYLPAGNVYLQFWGDDSGSTDDKVKQRTQSVYQAHQFNLIEIEFDDVSRLDQLLPAKLKEYGIEAY</sequence>
<dbReference type="EMBL" id="JAJNNZ010000009">
    <property type="protein sequence ID" value="MCJ2377672.1"/>
    <property type="molecule type" value="Genomic_DNA"/>
</dbReference>
<protein>
    <submittedName>
        <fullName evidence="1">Glycerol kinase</fullName>
    </submittedName>
</protein>
<keyword evidence="1" id="KW-0418">Kinase</keyword>
<comment type="caution">
    <text evidence="1">The sequence shown here is derived from an EMBL/GenBank/DDBJ whole genome shotgun (WGS) entry which is preliminary data.</text>
</comment>
<keyword evidence="1" id="KW-0808">Transferase</keyword>
<name>A0A9X1WB42_9VIBR</name>
<reference evidence="1" key="1">
    <citation type="submission" date="2021-11" db="EMBL/GenBank/DDBJ databases">
        <title>Vibrio ZSDE26 sp. nov. and Vibrio ZSDZ34 sp. nov., isolated from coastal seawater in Qingdao.</title>
        <authorList>
            <person name="Zhang P."/>
        </authorList>
    </citation>
    <scope>NUCLEOTIDE SEQUENCE</scope>
    <source>
        <strain evidence="1">ZSDZ34</strain>
    </source>
</reference>
<dbReference type="Proteomes" id="UP001139488">
    <property type="component" value="Unassembled WGS sequence"/>
</dbReference>
<dbReference type="RefSeq" id="WP_244357885.1">
    <property type="nucleotide sequence ID" value="NZ_JAJNNZ010000009.1"/>
</dbReference>
<gene>
    <name evidence="1" type="ORF">LNL84_12615</name>
</gene>
<keyword evidence="2" id="KW-1185">Reference proteome</keyword>